<comment type="similarity">
    <text evidence="2">Belongs to the HAD-like hydrolase superfamily.</text>
</comment>
<organism evidence="6 7">
    <name type="scientific">Roseovarius pacificus</name>
    <dbReference type="NCBI Taxonomy" id="337701"/>
    <lineage>
        <taxon>Bacteria</taxon>
        <taxon>Pseudomonadati</taxon>
        <taxon>Pseudomonadota</taxon>
        <taxon>Alphaproteobacteria</taxon>
        <taxon>Rhodobacterales</taxon>
        <taxon>Roseobacteraceae</taxon>
        <taxon>Roseovarius</taxon>
    </lineage>
</organism>
<dbReference type="Pfam" id="PF13242">
    <property type="entry name" value="Hydrolase_like"/>
    <property type="match status" value="1"/>
</dbReference>
<evidence type="ECO:0000256" key="3">
    <source>
        <dbReference type="ARBA" id="ARBA00022723"/>
    </source>
</evidence>
<dbReference type="InterPro" id="IPR036412">
    <property type="entry name" value="HAD-like_sf"/>
</dbReference>
<comment type="cofactor">
    <cofactor evidence="1">
        <name>Mg(2+)</name>
        <dbReference type="ChEBI" id="CHEBI:18420"/>
    </cofactor>
</comment>
<dbReference type="Proteomes" id="UP000183974">
    <property type="component" value="Unassembled WGS sequence"/>
</dbReference>
<evidence type="ECO:0000256" key="2">
    <source>
        <dbReference type="ARBA" id="ARBA00007958"/>
    </source>
</evidence>
<dbReference type="OrthoDB" id="148966at2"/>
<keyword evidence="4" id="KW-0460">Magnesium</keyword>
<dbReference type="GO" id="GO:0016791">
    <property type="term" value="F:phosphatase activity"/>
    <property type="evidence" value="ECO:0007669"/>
    <property type="project" value="InterPro"/>
</dbReference>
<gene>
    <name evidence="6" type="ORF">SAMN05444398_103308</name>
</gene>
<dbReference type="STRING" id="337701.SAMN05444398_103308"/>
<dbReference type="GO" id="GO:0046872">
    <property type="term" value="F:metal ion binding"/>
    <property type="evidence" value="ECO:0007669"/>
    <property type="project" value="UniProtKB-KW"/>
</dbReference>
<dbReference type="Gene3D" id="3.40.50.1000">
    <property type="entry name" value="HAD superfamily/HAD-like"/>
    <property type="match status" value="2"/>
</dbReference>
<accession>A0A1M7BMA3</accession>
<dbReference type="PANTHER" id="PTHR19288">
    <property type="entry name" value="4-NITROPHENYLPHOSPHATASE-RELATED"/>
    <property type="match status" value="1"/>
</dbReference>
<evidence type="ECO:0000256" key="5">
    <source>
        <dbReference type="ARBA" id="ARBA00039666"/>
    </source>
</evidence>
<dbReference type="Pfam" id="PF13344">
    <property type="entry name" value="Hydrolase_6"/>
    <property type="match status" value="1"/>
</dbReference>
<reference evidence="6 7" key="1">
    <citation type="submission" date="2016-11" db="EMBL/GenBank/DDBJ databases">
        <authorList>
            <person name="Jaros S."/>
            <person name="Januszkiewicz K."/>
            <person name="Wedrychowicz H."/>
        </authorList>
    </citation>
    <scope>NUCLEOTIDE SEQUENCE [LARGE SCALE GENOMIC DNA]</scope>
    <source>
        <strain evidence="6 7">DSM 29589</strain>
    </source>
</reference>
<protein>
    <recommendedName>
        <fullName evidence="5">Haloacid dehalogenase-like hydrolase domain-containing protein 2</fullName>
    </recommendedName>
</protein>
<dbReference type="SUPFAM" id="SSF56784">
    <property type="entry name" value="HAD-like"/>
    <property type="match status" value="1"/>
</dbReference>
<dbReference type="InterPro" id="IPR023214">
    <property type="entry name" value="HAD_sf"/>
</dbReference>
<sequence>MIKGVLLDLAGVLYDADRPVPGAAGAVARLRDAGLPLRFLTNSTRAPRRVLLEKLRGYGIDLTGDELFTPARAACDLLIACGLKPHLLIHPDLAEDFADLPDTLGPGRALVVGDAGRHFTYDALNAAFRVLEDGADFLALAANRTFRDADGALSMDAGAFVAALEYASRQPPEILGKPAKPFFDAALASMNLAPEEAVMIGDDAESDIAGALTAGLGQAILVRTGKYRAGDETRTTPAPNHVADTVVQAVTHILA</sequence>
<evidence type="ECO:0000256" key="4">
    <source>
        <dbReference type="ARBA" id="ARBA00022842"/>
    </source>
</evidence>
<dbReference type="RefSeq" id="WP_073034337.1">
    <property type="nucleotide sequence ID" value="NZ_BMLR01000003.1"/>
</dbReference>
<evidence type="ECO:0000313" key="7">
    <source>
        <dbReference type="Proteomes" id="UP000183974"/>
    </source>
</evidence>
<dbReference type="EMBL" id="FRBR01000003">
    <property type="protein sequence ID" value="SHL56037.1"/>
    <property type="molecule type" value="Genomic_DNA"/>
</dbReference>
<proteinExistence type="inferred from homology"/>
<dbReference type="GO" id="GO:0005737">
    <property type="term" value="C:cytoplasm"/>
    <property type="evidence" value="ECO:0007669"/>
    <property type="project" value="TreeGrafter"/>
</dbReference>
<dbReference type="InterPro" id="IPR006357">
    <property type="entry name" value="HAD-SF_hydro_IIA"/>
</dbReference>
<keyword evidence="7" id="KW-1185">Reference proteome</keyword>
<dbReference type="PANTHER" id="PTHR19288:SF46">
    <property type="entry name" value="HALOACID DEHALOGENASE-LIKE HYDROLASE DOMAIN-CONTAINING PROTEIN 2"/>
    <property type="match status" value="1"/>
</dbReference>
<name>A0A1M7BMA3_9RHOB</name>
<dbReference type="NCBIfam" id="TIGR01458">
    <property type="entry name" value="HAD-SF-IIA-hyp3"/>
    <property type="match status" value="1"/>
</dbReference>
<dbReference type="AlphaFoldDB" id="A0A1M7BMA3"/>
<dbReference type="NCBIfam" id="TIGR01460">
    <property type="entry name" value="HAD-SF-IIA"/>
    <property type="match status" value="1"/>
</dbReference>
<keyword evidence="6" id="KW-0378">Hydrolase</keyword>
<evidence type="ECO:0000313" key="6">
    <source>
        <dbReference type="EMBL" id="SHL56037.1"/>
    </source>
</evidence>
<keyword evidence="3" id="KW-0479">Metal-binding</keyword>
<evidence type="ECO:0000256" key="1">
    <source>
        <dbReference type="ARBA" id="ARBA00001946"/>
    </source>
</evidence>
<dbReference type="InterPro" id="IPR006355">
    <property type="entry name" value="LHPP/HDHD2"/>
</dbReference>